<proteinExistence type="predicted"/>
<dbReference type="AlphaFoldDB" id="A0A454CNM2"/>
<comment type="caution">
    <text evidence="1">The sequence shown here is derived from an EMBL/GenBank/DDBJ whole genome shotgun (WGS) entry which is preliminary data.</text>
</comment>
<protein>
    <submittedName>
        <fullName evidence="1">DNA repair protein RadC</fullName>
    </submittedName>
</protein>
<accession>A0A454CNM2</accession>
<dbReference type="Proteomes" id="UP000008367">
    <property type="component" value="Unassembled WGS sequence"/>
</dbReference>
<name>A0A454CNM2_VIBHA</name>
<reference evidence="1 2" key="1">
    <citation type="submission" date="2012-10" db="EMBL/GenBank/DDBJ databases">
        <title>Genome sequence of Vibrio Cholerae HENC-02.</title>
        <authorList>
            <person name="Eppinger M."/>
            <person name="Hasan N.A."/>
            <person name="Sengamalay N."/>
            <person name="Hine E."/>
            <person name="Su Q."/>
            <person name="Daugherty S.C."/>
            <person name="Young S."/>
            <person name="Sadzewicz L."/>
            <person name="Tallon L."/>
            <person name="Cebula T.A."/>
            <person name="Ravel J."/>
            <person name="Colwell R.R."/>
        </authorList>
    </citation>
    <scope>NUCLEOTIDE SEQUENCE [LARGE SCALE GENOMIC DNA]</scope>
    <source>
        <strain evidence="1 2">HENC-02</strain>
    </source>
</reference>
<evidence type="ECO:0000313" key="1">
    <source>
        <dbReference type="EMBL" id="EKM27999.1"/>
    </source>
</evidence>
<sequence length="19" mass="2395">RQYIQEKWSNAPYTIMPLR</sequence>
<evidence type="ECO:0000313" key="2">
    <source>
        <dbReference type="Proteomes" id="UP000008367"/>
    </source>
</evidence>
<feature type="non-terminal residue" evidence="1">
    <location>
        <position position="1"/>
    </location>
</feature>
<organism evidence="1 2">
    <name type="scientific">Vibrio harveyi</name>
    <name type="common">Beneckea harveyi</name>
    <dbReference type="NCBI Taxonomy" id="669"/>
    <lineage>
        <taxon>Bacteria</taxon>
        <taxon>Pseudomonadati</taxon>
        <taxon>Pseudomonadota</taxon>
        <taxon>Gammaproteobacteria</taxon>
        <taxon>Vibrionales</taxon>
        <taxon>Vibrionaceae</taxon>
        <taxon>Vibrio</taxon>
    </lineage>
</organism>
<dbReference type="EMBL" id="AJSR01002736">
    <property type="protein sequence ID" value="EKM27999.1"/>
    <property type="molecule type" value="Genomic_DNA"/>
</dbReference>
<gene>
    <name evidence="1" type="ORF">VCHENC02_0021B</name>
</gene>